<proteinExistence type="predicted"/>
<keyword evidence="2" id="KW-0812">Transmembrane</keyword>
<feature type="compositionally biased region" description="Low complexity" evidence="1">
    <location>
        <begin position="209"/>
        <end position="225"/>
    </location>
</feature>
<name>A0ABP5KFG4_9MICC</name>
<feature type="compositionally biased region" description="Basic residues" evidence="1">
    <location>
        <begin position="134"/>
        <end position="148"/>
    </location>
</feature>
<accession>A0ABP5KFG4</accession>
<evidence type="ECO:0000256" key="1">
    <source>
        <dbReference type="SAM" id="MobiDB-lite"/>
    </source>
</evidence>
<organism evidence="3 4">
    <name type="scientific">Arthrobacter humicola</name>
    <dbReference type="NCBI Taxonomy" id="409291"/>
    <lineage>
        <taxon>Bacteria</taxon>
        <taxon>Bacillati</taxon>
        <taxon>Actinomycetota</taxon>
        <taxon>Actinomycetes</taxon>
        <taxon>Micrococcales</taxon>
        <taxon>Micrococcaceae</taxon>
        <taxon>Arthrobacter</taxon>
    </lineage>
</organism>
<gene>
    <name evidence="3" type="ORF">GCM10009825_10950</name>
</gene>
<protein>
    <submittedName>
        <fullName evidence="3">Uncharacterized protein</fullName>
    </submittedName>
</protein>
<feature type="region of interest" description="Disordered" evidence="1">
    <location>
        <begin position="133"/>
        <end position="231"/>
    </location>
</feature>
<keyword evidence="2" id="KW-1133">Transmembrane helix</keyword>
<evidence type="ECO:0000313" key="4">
    <source>
        <dbReference type="Proteomes" id="UP001500102"/>
    </source>
</evidence>
<reference evidence="4" key="1">
    <citation type="journal article" date="2019" name="Int. J. Syst. Evol. Microbiol.">
        <title>The Global Catalogue of Microorganisms (GCM) 10K type strain sequencing project: providing services to taxonomists for standard genome sequencing and annotation.</title>
        <authorList>
            <consortium name="The Broad Institute Genomics Platform"/>
            <consortium name="The Broad Institute Genome Sequencing Center for Infectious Disease"/>
            <person name="Wu L."/>
            <person name="Ma J."/>
        </authorList>
    </citation>
    <scope>NUCLEOTIDE SEQUENCE [LARGE SCALE GENOMIC DNA]</scope>
    <source>
        <strain evidence="4">JCM 15921</strain>
    </source>
</reference>
<keyword evidence="4" id="KW-1185">Reference proteome</keyword>
<keyword evidence="2" id="KW-0472">Membrane</keyword>
<feature type="transmembrane region" description="Helical" evidence="2">
    <location>
        <begin position="108"/>
        <end position="130"/>
    </location>
</feature>
<feature type="transmembrane region" description="Helical" evidence="2">
    <location>
        <begin position="12"/>
        <end position="31"/>
    </location>
</feature>
<evidence type="ECO:0000313" key="3">
    <source>
        <dbReference type="EMBL" id="GAA2130158.1"/>
    </source>
</evidence>
<feature type="compositionally biased region" description="Low complexity" evidence="1">
    <location>
        <begin position="149"/>
        <end position="194"/>
    </location>
</feature>
<dbReference type="Proteomes" id="UP001500102">
    <property type="component" value="Unassembled WGS sequence"/>
</dbReference>
<evidence type="ECO:0000256" key="2">
    <source>
        <dbReference type="SAM" id="Phobius"/>
    </source>
</evidence>
<feature type="transmembrane region" description="Helical" evidence="2">
    <location>
        <begin position="37"/>
        <end position="58"/>
    </location>
</feature>
<comment type="caution">
    <text evidence="3">The sequence shown here is derived from an EMBL/GenBank/DDBJ whole genome shotgun (WGS) entry which is preliminary data.</text>
</comment>
<sequence>MIIHMRHMGISGKIAIGAFLAAGALLVLTGITLNETVFVWFLGASAAAYVACVAEVVIRRRHKTLVASGAGSILFIAFGIAFLRQWGLAFNPDPNALSTRVDSAHPDLYFYLAGAAGAVTLLLLFAGTALPGRSRGRRAPGQAPRRRPAPVSRGAGARTASPRPAASRTTARGTTARPAAARPAAKSAAKAPARVPSVKSPAAKSPVRSPAAKTPAKPPSAKTPARNSARR</sequence>
<dbReference type="EMBL" id="BAAAQB010000012">
    <property type="protein sequence ID" value="GAA2130158.1"/>
    <property type="molecule type" value="Genomic_DNA"/>
</dbReference>
<feature type="transmembrane region" description="Helical" evidence="2">
    <location>
        <begin position="65"/>
        <end position="88"/>
    </location>
</feature>